<dbReference type="GO" id="GO:0004674">
    <property type="term" value="F:protein serine/threonine kinase activity"/>
    <property type="evidence" value="ECO:0007669"/>
    <property type="project" value="UniProtKB-KW"/>
</dbReference>
<reference evidence="17" key="1">
    <citation type="journal article" date="2017" name="BMC Genomics">
        <title>Gapless genome assembly of Colletotrichum higginsianum reveals chromosome structure and association of transposable elements with secondary metabolite gene clusters.</title>
        <authorList>
            <person name="Dallery J.-F."/>
            <person name="Lapalu N."/>
            <person name="Zampounis A."/>
            <person name="Pigne S."/>
            <person name="Luyten I."/>
            <person name="Amselem J."/>
            <person name="Wittenberg A.H.J."/>
            <person name="Zhou S."/>
            <person name="de Queiroz M.V."/>
            <person name="Robin G.P."/>
            <person name="Auger A."/>
            <person name="Hainaut M."/>
            <person name="Henrissat B."/>
            <person name="Kim K.-T."/>
            <person name="Lee Y.-H."/>
            <person name="Lespinet O."/>
            <person name="Schwartz D.C."/>
            <person name="Thon M.R."/>
            <person name="O'Connell R.J."/>
        </authorList>
    </citation>
    <scope>NUCLEOTIDE SEQUENCE [LARGE SCALE GENOMIC DNA]</scope>
    <source>
        <strain evidence="17">IMI 349063</strain>
    </source>
</reference>
<dbReference type="PROSITE" id="PS00109">
    <property type="entry name" value="PROTEIN_KINASE_TYR"/>
    <property type="match status" value="1"/>
</dbReference>
<keyword evidence="10" id="KW-0067">ATP-binding</keyword>
<dbReference type="AlphaFoldDB" id="A0A1B7YWF6"/>
<dbReference type="InterPro" id="IPR051175">
    <property type="entry name" value="CLK_kinases"/>
</dbReference>
<dbReference type="PANTHER" id="PTHR45646">
    <property type="entry name" value="SERINE/THREONINE-PROTEIN KINASE DOA-RELATED"/>
    <property type="match status" value="1"/>
</dbReference>
<accession>A0A1B7YWF6</accession>
<dbReference type="EC" id="2.7.11.1" evidence="3"/>
<comment type="subunit">
    <text evidence="2">Component of the EKC/KEOPS complex composed of at least BUD32, CGI121, GON7, KAE1 and PCC1; the whole complex dimerizes.</text>
</comment>
<keyword evidence="9 16" id="KW-0418">Kinase</keyword>
<dbReference type="PANTHER" id="PTHR45646:SF11">
    <property type="entry name" value="SERINE_THREONINE-PROTEIN KINASE DOA"/>
    <property type="match status" value="1"/>
</dbReference>
<feature type="domain" description="Protein kinase" evidence="15">
    <location>
        <begin position="115"/>
        <end position="452"/>
    </location>
</feature>
<keyword evidence="7" id="KW-0808">Transferase</keyword>
<keyword evidence="8" id="KW-0547">Nucleotide-binding</keyword>
<evidence type="ECO:0000256" key="13">
    <source>
        <dbReference type="ARBA" id="ARBA00047899"/>
    </source>
</evidence>
<dbReference type="Pfam" id="PF00069">
    <property type="entry name" value="Pkinase"/>
    <property type="match status" value="1"/>
</dbReference>
<dbReference type="GO" id="GO:0005524">
    <property type="term" value="F:ATP binding"/>
    <property type="evidence" value="ECO:0007669"/>
    <property type="project" value="UniProtKB-KW"/>
</dbReference>
<dbReference type="GeneID" id="28860546"/>
<dbReference type="Proteomes" id="UP000092177">
    <property type="component" value="Chromosome 1"/>
</dbReference>
<dbReference type="VEuPathDB" id="FungiDB:CH63R_01464"/>
<dbReference type="OrthoDB" id="5979581at2759"/>
<evidence type="ECO:0000256" key="11">
    <source>
        <dbReference type="ARBA" id="ARBA00030980"/>
    </source>
</evidence>
<comment type="catalytic activity">
    <reaction evidence="13">
        <text>L-threonyl-[protein] + ATP = O-phospho-L-threonyl-[protein] + ADP + H(+)</text>
        <dbReference type="Rhea" id="RHEA:46608"/>
        <dbReference type="Rhea" id="RHEA-COMP:11060"/>
        <dbReference type="Rhea" id="RHEA-COMP:11605"/>
        <dbReference type="ChEBI" id="CHEBI:15378"/>
        <dbReference type="ChEBI" id="CHEBI:30013"/>
        <dbReference type="ChEBI" id="CHEBI:30616"/>
        <dbReference type="ChEBI" id="CHEBI:61977"/>
        <dbReference type="ChEBI" id="CHEBI:456216"/>
        <dbReference type="EC" id="2.7.11.1"/>
    </reaction>
</comment>
<sequence>MSFYSDLIRPSDSYNSLHVPTVRVMMQRIRTGRIFALSFLRPGRTGRSSFSVSPHRLQLPVFVAAKTMSTQIHTFPNDGFERLPVHIQVEEETVPDYKPERFYPVRIGEVFCSRYQVVAKLGFGTTSTVWLCRDVRENTFHSLKVCITGEDSSNEAAVSQRIQSIDAEHPGKERLRVALDTFQVAGPHGSHRCMVFAPLGLTYTTFRNLFPNNALNKDILQQSLLMVLLGLDFLHQVGIVHTDLSPNNVLLGVEDVSVFSKIELAELQSPSPRKVLDDRVIHLSYTMPITPGAPVITDFGAARLGDPGQKHSGDVMPGVYRAPEVVLGMEWDSKIDIWSVGVMIWDLYEGGRLFRAVRDGHLHDEQHLAEMVSLMGQPPKKFLERSTKSRQFWDQEGNWIGSTPIPDQTLEGRERQLKGRDQQLLLALVRKILRWDPDERPSAEELFEDEFLIQYRGGEDGSGP</sequence>
<keyword evidence="6" id="KW-0723">Serine/threonine-protein kinase</keyword>
<keyword evidence="17" id="KW-1185">Reference proteome</keyword>
<dbReference type="KEGG" id="chig:CH63R_01464"/>
<dbReference type="InterPro" id="IPR008266">
    <property type="entry name" value="Tyr_kinase_AS"/>
</dbReference>
<evidence type="ECO:0000256" key="3">
    <source>
        <dbReference type="ARBA" id="ARBA00012513"/>
    </source>
</evidence>
<dbReference type="Gene3D" id="3.30.200.20">
    <property type="entry name" value="Phosphorylase Kinase, domain 1"/>
    <property type="match status" value="1"/>
</dbReference>
<dbReference type="RefSeq" id="XP_018164801.1">
    <property type="nucleotide sequence ID" value="XM_018296439.1"/>
</dbReference>
<evidence type="ECO:0000256" key="5">
    <source>
        <dbReference type="ARBA" id="ARBA00019973"/>
    </source>
</evidence>
<evidence type="ECO:0000256" key="1">
    <source>
        <dbReference type="ARBA" id="ARBA00003747"/>
    </source>
</evidence>
<dbReference type="Gene3D" id="1.10.510.10">
    <property type="entry name" value="Transferase(Phosphotransferase) domain 1"/>
    <property type="match status" value="1"/>
</dbReference>
<dbReference type="InterPro" id="IPR000719">
    <property type="entry name" value="Prot_kinase_dom"/>
</dbReference>
<evidence type="ECO:0000256" key="14">
    <source>
        <dbReference type="ARBA" id="ARBA00048679"/>
    </source>
</evidence>
<proteinExistence type="predicted"/>
<dbReference type="InterPro" id="IPR011009">
    <property type="entry name" value="Kinase-like_dom_sf"/>
</dbReference>
<organism evidence="16 17">
    <name type="scientific">Colletotrichum higginsianum (strain IMI 349063)</name>
    <name type="common">Crucifer anthracnose fungus</name>
    <dbReference type="NCBI Taxonomy" id="759273"/>
    <lineage>
        <taxon>Eukaryota</taxon>
        <taxon>Fungi</taxon>
        <taxon>Dikarya</taxon>
        <taxon>Ascomycota</taxon>
        <taxon>Pezizomycotina</taxon>
        <taxon>Sordariomycetes</taxon>
        <taxon>Hypocreomycetidae</taxon>
        <taxon>Glomerellales</taxon>
        <taxon>Glomerellaceae</taxon>
        <taxon>Colletotrichum</taxon>
        <taxon>Colletotrichum destructivum species complex</taxon>
    </lineage>
</organism>
<evidence type="ECO:0000256" key="6">
    <source>
        <dbReference type="ARBA" id="ARBA00022527"/>
    </source>
</evidence>
<evidence type="ECO:0000256" key="7">
    <source>
        <dbReference type="ARBA" id="ARBA00022679"/>
    </source>
</evidence>
<dbReference type="SUPFAM" id="SSF56112">
    <property type="entry name" value="Protein kinase-like (PK-like)"/>
    <property type="match status" value="1"/>
</dbReference>
<dbReference type="GO" id="GO:0005634">
    <property type="term" value="C:nucleus"/>
    <property type="evidence" value="ECO:0007669"/>
    <property type="project" value="TreeGrafter"/>
</dbReference>
<protein>
    <recommendedName>
        <fullName evidence="5">EKC/KEOPS complex subunit BUD32</fullName>
        <ecNumber evidence="3">2.7.11.1</ecNumber>
    </recommendedName>
    <alternativeName>
        <fullName evidence="11 12">Atypical Serine/threonine protein kinase BUD32</fullName>
    </alternativeName>
    <alternativeName>
        <fullName evidence="4">EKC/KEOPS complex subunit bud32</fullName>
    </alternativeName>
</protein>
<evidence type="ECO:0000256" key="10">
    <source>
        <dbReference type="ARBA" id="ARBA00022840"/>
    </source>
</evidence>
<evidence type="ECO:0000256" key="2">
    <source>
        <dbReference type="ARBA" id="ARBA00011534"/>
    </source>
</evidence>
<dbReference type="EMBL" id="LTAN01000001">
    <property type="protein sequence ID" value="OBR16284.1"/>
    <property type="molecule type" value="Genomic_DNA"/>
</dbReference>
<dbReference type="PROSITE" id="PS50011">
    <property type="entry name" value="PROTEIN_KINASE_DOM"/>
    <property type="match status" value="1"/>
</dbReference>
<comment type="caution">
    <text evidence="16">The sequence shown here is derived from an EMBL/GenBank/DDBJ whole genome shotgun (WGS) entry which is preliminary data.</text>
</comment>
<evidence type="ECO:0000256" key="9">
    <source>
        <dbReference type="ARBA" id="ARBA00022777"/>
    </source>
</evidence>
<comment type="function">
    <text evidence="1">Component of the EKC/KEOPS complex that is required for the formation of a threonylcarbamoyl group on adenosine at position 37 (t(6)A37) in tRNAs that read codons beginning with adenine. The complex is probably involved in the transfer of the threonylcarbamoyl moiety of threonylcarbamoyl-AMP (TC-AMP) to the N6 group of A37. BUD32 has ATPase activity in the context of the EKC/KEOPS complex and likely plays a supporting role to the catalytic subunit KAE1. The EKC/KEOPS complex also promotes both telomere uncapping and telomere elongation. The complex is required for efficient recruitment of transcriptional coactivators.</text>
</comment>
<evidence type="ECO:0000256" key="12">
    <source>
        <dbReference type="ARBA" id="ARBA00033194"/>
    </source>
</evidence>
<comment type="catalytic activity">
    <reaction evidence="14">
        <text>L-seryl-[protein] + ATP = O-phospho-L-seryl-[protein] + ADP + H(+)</text>
        <dbReference type="Rhea" id="RHEA:17989"/>
        <dbReference type="Rhea" id="RHEA-COMP:9863"/>
        <dbReference type="Rhea" id="RHEA-COMP:11604"/>
        <dbReference type="ChEBI" id="CHEBI:15378"/>
        <dbReference type="ChEBI" id="CHEBI:29999"/>
        <dbReference type="ChEBI" id="CHEBI:30616"/>
        <dbReference type="ChEBI" id="CHEBI:83421"/>
        <dbReference type="ChEBI" id="CHEBI:456216"/>
        <dbReference type="EC" id="2.7.11.1"/>
    </reaction>
</comment>
<evidence type="ECO:0000313" key="17">
    <source>
        <dbReference type="Proteomes" id="UP000092177"/>
    </source>
</evidence>
<evidence type="ECO:0000259" key="15">
    <source>
        <dbReference type="PROSITE" id="PS50011"/>
    </source>
</evidence>
<evidence type="ECO:0000313" key="16">
    <source>
        <dbReference type="EMBL" id="OBR16284.1"/>
    </source>
</evidence>
<dbReference type="GO" id="GO:0043484">
    <property type="term" value="P:regulation of RNA splicing"/>
    <property type="evidence" value="ECO:0007669"/>
    <property type="project" value="TreeGrafter"/>
</dbReference>
<name>A0A1B7YWF6_COLHI</name>
<gene>
    <name evidence="16" type="ORF">CH63R_01464</name>
</gene>
<evidence type="ECO:0000256" key="4">
    <source>
        <dbReference type="ARBA" id="ARBA00013948"/>
    </source>
</evidence>
<evidence type="ECO:0000256" key="8">
    <source>
        <dbReference type="ARBA" id="ARBA00022741"/>
    </source>
</evidence>